<sequence length="217" mass="25060">MKAKTPYQKRIVELNKTVRSLPNEVIVWAKEYALHHPAVRRKNNVTVCAMCGNAMVYSGSERNVKCMEYGRHVRIIESETWKAIKGNIKGWFSTLNVIDGIQLQRTFEIRCRYYLDGRDHQYYIRELSRHWLSPQGELAITALPRMMGQFLDCFPLVGKIELRGTSQMVYDYIADNSELYPDIQLISSLSELTYNDIRGTGSQTFIRDAIALTNGKQ</sequence>
<name>A0A4S2FQ72_9BACT</name>
<protein>
    <submittedName>
        <fullName evidence="1">Uncharacterized protein</fullName>
    </submittedName>
</protein>
<evidence type="ECO:0000313" key="2">
    <source>
        <dbReference type="Proteomes" id="UP000306630"/>
    </source>
</evidence>
<dbReference type="Proteomes" id="UP000306630">
    <property type="component" value="Unassembled WGS sequence"/>
</dbReference>
<comment type="caution">
    <text evidence="1">The sequence shown here is derived from an EMBL/GenBank/DDBJ whole genome shotgun (WGS) entry which is preliminary data.</text>
</comment>
<evidence type="ECO:0000313" key="1">
    <source>
        <dbReference type="EMBL" id="TGY71290.1"/>
    </source>
</evidence>
<accession>A0A4S2FQ72</accession>
<dbReference type="EMBL" id="SRYD01000051">
    <property type="protein sequence ID" value="TGY71290.1"/>
    <property type="molecule type" value="Genomic_DNA"/>
</dbReference>
<gene>
    <name evidence="1" type="ORF">E5333_11690</name>
</gene>
<proteinExistence type="predicted"/>
<dbReference type="AlphaFoldDB" id="A0A4S2FQ72"/>
<reference evidence="1 2" key="1">
    <citation type="submission" date="2019-04" db="EMBL/GenBank/DDBJ databases">
        <title>Microbes associate with the intestines of laboratory mice.</title>
        <authorList>
            <person name="Navarre W."/>
            <person name="Wong E."/>
            <person name="Huang K."/>
            <person name="Tropini C."/>
            <person name="Ng K."/>
            <person name="Yu B."/>
        </authorList>
    </citation>
    <scope>NUCLEOTIDE SEQUENCE [LARGE SCALE GENOMIC DNA]</scope>
    <source>
        <strain evidence="1 2">NM06_A21</strain>
    </source>
</reference>
<organism evidence="1 2">
    <name type="scientific">Muribaculum intestinale</name>
    <dbReference type="NCBI Taxonomy" id="1796646"/>
    <lineage>
        <taxon>Bacteria</taxon>
        <taxon>Pseudomonadati</taxon>
        <taxon>Bacteroidota</taxon>
        <taxon>Bacteroidia</taxon>
        <taxon>Bacteroidales</taxon>
        <taxon>Muribaculaceae</taxon>
        <taxon>Muribaculum</taxon>
    </lineage>
</organism>
<dbReference type="RefSeq" id="WP_135993658.1">
    <property type="nucleotide sequence ID" value="NZ_SRYD01000051.1"/>
</dbReference>